<protein>
    <recommendedName>
        <fullName evidence="6">DUF3857 domain-containing protein</fullName>
    </recommendedName>
</protein>
<evidence type="ECO:0000313" key="3">
    <source>
        <dbReference type="EMBL" id="SHL55879.1"/>
    </source>
</evidence>
<feature type="chain" id="PRO_5012590577" description="DUF3857 domain-containing protein" evidence="1">
    <location>
        <begin position="19"/>
        <end position="187"/>
    </location>
</feature>
<keyword evidence="5" id="KW-1185">Reference proteome</keyword>
<accession>A0A1M7BMT8</accession>
<evidence type="ECO:0000313" key="2">
    <source>
        <dbReference type="EMBL" id="GGF02779.1"/>
    </source>
</evidence>
<reference evidence="5" key="4">
    <citation type="journal article" date="2019" name="Int. J. Syst. Evol. Microbiol.">
        <title>The Global Catalogue of Microorganisms (GCM) 10K type strain sequencing project: providing services to taxonomists for standard genome sequencing and annotation.</title>
        <authorList>
            <consortium name="The Broad Institute Genomics Platform"/>
            <consortium name="The Broad Institute Genome Sequencing Center for Infectious Disease"/>
            <person name="Wu L."/>
            <person name="Ma J."/>
        </authorList>
    </citation>
    <scope>NUCLEOTIDE SEQUENCE [LARGE SCALE GENOMIC DNA]</scope>
    <source>
        <strain evidence="5">CGMCC 1.12707</strain>
    </source>
</reference>
<gene>
    <name evidence="2" type="ORF">GCM10010984_20330</name>
    <name evidence="3" type="ORF">SAMN05443634_11141</name>
</gene>
<dbReference type="Proteomes" id="UP000184120">
    <property type="component" value="Unassembled WGS sequence"/>
</dbReference>
<keyword evidence="1" id="KW-0732">Signal</keyword>
<reference evidence="2" key="5">
    <citation type="submission" date="2024-05" db="EMBL/GenBank/DDBJ databases">
        <authorList>
            <person name="Sun Q."/>
            <person name="Zhou Y."/>
        </authorList>
    </citation>
    <scope>NUCLEOTIDE SEQUENCE</scope>
    <source>
        <strain evidence="2">CGMCC 1.12707</strain>
    </source>
</reference>
<dbReference type="RefSeq" id="WP_072933527.1">
    <property type="nucleotide sequence ID" value="NZ_BMFL01000013.1"/>
</dbReference>
<proteinExistence type="predicted"/>
<evidence type="ECO:0000256" key="1">
    <source>
        <dbReference type="SAM" id="SignalP"/>
    </source>
</evidence>
<reference evidence="3" key="3">
    <citation type="submission" date="2016-11" db="EMBL/GenBank/DDBJ databases">
        <authorList>
            <person name="Jaros S."/>
            <person name="Januszkiewicz K."/>
            <person name="Wedrychowicz H."/>
        </authorList>
    </citation>
    <scope>NUCLEOTIDE SEQUENCE [LARGE SCALE GENOMIC DNA]</scope>
    <source>
        <strain evidence="3">DSM 27989</strain>
    </source>
</reference>
<feature type="signal peptide" evidence="1">
    <location>
        <begin position="1"/>
        <end position="18"/>
    </location>
</feature>
<evidence type="ECO:0000313" key="5">
    <source>
        <dbReference type="Proteomes" id="UP000650994"/>
    </source>
</evidence>
<reference evidence="2" key="1">
    <citation type="journal article" date="2014" name="Int. J. Syst. Evol. Microbiol.">
        <title>Complete genome of a new Firmicutes species belonging to the dominant human colonic microbiota ('Ruminococcus bicirculans') reveals two chromosomes and a selective capacity to utilize plant glucans.</title>
        <authorList>
            <consortium name="NISC Comparative Sequencing Program"/>
            <person name="Wegmann U."/>
            <person name="Louis P."/>
            <person name="Goesmann A."/>
            <person name="Henrissat B."/>
            <person name="Duncan S.H."/>
            <person name="Flint H.J."/>
        </authorList>
    </citation>
    <scope>NUCLEOTIDE SEQUENCE</scope>
    <source>
        <strain evidence="2">CGMCC 1.12707</strain>
    </source>
</reference>
<sequence length="187" mass="22407">MKCVFYLFFISISLFTEAQEVNPNIIRGKLYEIIYNDISKEKEVQLVIDPTVNKFNSYELNEFGLKLDSVKYVNDKSICTKVTPYKCVSKFEIDSYKISDVYKEGKESVFPVFYGVYSPSDSWYNLIYYAAVKHFEKNKTFQFQVILPIRKVWIEKKKMQEDMIFYQFWFDENFEVLKFDKKSLSKI</sequence>
<dbReference type="EMBL" id="FRBH01000011">
    <property type="protein sequence ID" value="SHL55879.1"/>
    <property type="molecule type" value="Genomic_DNA"/>
</dbReference>
<dbReference type="OrthoDB" id="1440166at2"/>
<dbReference type="AlphaFoldDB" id="A0A1M7BMT8"/>
<reference evidence="4" key="2">
    <citation type="submission" date="2016-11" db="EMBL/GenBank/DDBJ databases">
        <authorList>
            <person name="Varghese N."/>
            <person name="Submissions S."/>
        </authorList>
    </citation>
    <scope>NUCLEOTIDE SEQUENCE [LARGE SCALE GENOMIC DNA]</scope>
    <source>
        <strain evidence="4">DSM 27989</strain>
    </source>
</reference>
<name>A0A1M7BMT8_9FLAO</name>
<evidence type="ECO:0000313" key="4">
    <source>
        <dbReference type="Proteomes" id="UP000184120"/>
    </source>
</evidence>
<dbReference type="EMBL" id="BMFL01000013">
    <property type="protein sequence ID" value="GGF02779.1"/>
    <property type="molecule type" value="Genomic_DNA"/>
</dbReference>
<dbReference type="Proteomes" id="UP000650994">
    <property type="component" value="Unassembled WGS sequence"/>
</dbReference>
<organism evidence="3 4">
    <name type="scientific">Chishuiella changwenlii</name>
    <dbReference type="NCBI Taxonomy" id="1434701"/>
    <lineage>
        <taxon>Bacteria</taxon>
        <taxon>Pseudomonadati</taxon>
        <taxon>Bacteroidota</taxon>
        <taxon>Flavobacteriia</taxon>
        <taxon>Flavobacteriales</taxon>
        <taxon>Weeksellaceae</taxon>
        <taxon>Chishuiella</taxon>
    </lineage>
</organism>
<evidence type="ECO:0008006" key="6">
    <source>
        <dbReference type="Google" id="ProtNLM"/>
    </source>
</evidence>